<proteinExistence type="predicted"/>
<gene>
    <name evidence="1" type="ORF">MFMK1_002293</name>
</gene>
<evidence type="ECO:0000313" key="2">
    <source>
        <dbReference type="Proteomes" id="UP001329915"/>
    </source>
</evidence>
<protein>
    <submittedName>
        <fullName evidence="1">Uncharacterized protein</fullName>
    </submittedName>
</protein>
<sequence length="115" mass="13204">MSVSNAQICHITIDASKLNCLDDRNFYQLVALEIVGQLLKKAPCESLLNIPVPKNHYYFRLFLQAVREVLPVEHGTVLIVLRNQHLLTDLRKERFMALFKLDKGRTCQKIGLVLT</sequence>
<organism evidence="1 2">
    <name type="scientific">Metallumcola ferriviriculae</name>
    <dbReference type="NCBI Taxonomy" id="3039180"/>
    <lineage>
        <taxon>Bacteria</taxon>
        <taxon>Bacillati</taxon>
        <taxon>Bacillota</taxon>
        <taxon>Clostridia</taxon>
        <taxon>Neomoorellales</taxon>
        <taxon>Desulfitibacteraceae</taxon>
        <taxon>Metallumcola</taxon>
    </lineage>
</organism>
<accession>A0AAU0UM91</accession>
<dbReference type="KEGG" id="dbc:MFMK1_002293"/>
<dbReference type="RefSeq" id="WP_366921875.1">
    <property type="nucleotide sequence ID" value="NZ_CP121694.1"/>
</dbReference>
<evidence type="ECO:0000313" key="1">
    <source>
        <dbReference type="EMBL" id="WRO22463.1"/>
    </source>
</evidence>
<dbReference type="Proteomes" id="UP001329915">
    <property type="component" value="Chromosome"/>
</dbReference>
<name>A0AAU0UM91_9FIRM</name>
<reference evidence="1 2" key="1">
    <citation type="submission" date="2023-04" db="EMBL/GenBank/DDBJ databases">
        <authorList>
            <person name="Hsu D."/>
        </authorList>
    </citation>
    <scope>NUCLEOTIDE SEQUENCE [LARGE SCALE GENOMIC DNA]</scope>
    <source>
        <strain evidence="1 2">MK1</strain>
    </source>
</reference>
<dbReference type="AlphaFoldDB" id="A0AAU0UM91"/>
<keyword evidence="2" id="KW-1185">Reference proteome</keyword>
<dbReference type="EMBL" id="CP121694">
    <property type="protein sequence ID" value="WRO22463.1"/>
    <property type="molecule type" value="Genomic_DNA"/>
</dbReference>